<proteinExistence type="predicted"/>
<dbReference type="InterPro" id="IPR011604">
    <property type="entry name" value="PDDEXK-like_dom_sf"/>
</dbReference>
<dbReference type="SUPFAM" id="SSF52980">
    <property type="entry name" value="Restriction endonuclease-like"/>
    <property type="match status" value="1"/>
</dbReference>
<evidence type="ECO:0000259" key="2">
    <source>
        <dbReference type="Pfam" id="PF09588"/>
    </source>
</evidence>
<dbReference type="InterPro" id="IPR019080">
    <property type="entry name" value="YqaJ_viral_recombinase"/>
</dbReference>
<feature type="domain" description="YqaJ viral recombinase" evidence="2">
    <location>
        <begin position="9"/>
        <end position="142"/>
    </location>
</feature>
<protein>
    <submittedName>
        <fullName evidence="3">YqaJ-like viral recombinase domain protein</fullName>
    </submittedName>
</protein>
<dbReference type="Proteomes" id="UP000190890">
    <property type="component" value="Unassembled WGS sequence"/>
</dbReference>
<dbReference type="AlphaFoldDB" id="A0A1S8TMY0"/>
<dbReference type="Pfam" id="PF09588">
    <property type="entry name" value="YqaJ"/>
    <property type="match status" value="1"/>
</dbReference>
<evidence type="ECO:0000313" key="4">
    <source>
        <dbReference type="Proteomes" id="UP000190890"/>
    </source>
</evidence>
<evidence type="ECO:0000313" key="3">
    <source>
        <dbReference type="EMBL" id="OOM78999.1"/>
    </source>
</evidence>
<dbReference type="Gene3D" id="3.90.320.10">
    <property type="match status" value="1"/>
</dbReference>
<comment type="caution">
    <text evidence="3">The sequence shown here is derived from an EMBL/GenBank/DDBJ whole genome shotgun (WGS) entry which is preliminary data.</text>
</comment>
<dbReference type="GO" id="GO:0016787">
    <property type="term" value="F:hydrolase activity"/>
    <property type="evidence" value="ECO:0007669"/>
    <property type="project" value="UniProtKB-KW"/>
</dbReference>
<keyword evidence="1" id="KW-0378">Hydrolase</keyword>
<dbReference type="OrthoDB" id="46225at2"/>
<reference evidence="3 4" key="1">
    <citation type="submission" date="2016-05" db="EMBL/GenBank/DDBJ databases">
        <title>Microbial solvent formation.</title>
        <authorList>
            <person name="Poehlein A."/>
            <person name="Montoya Solano J.D."/>
            <person name="Flitsch S."/>
            <person name="Krabben P."/>
            <person name="Duerre P."/>
            <person name="Daniel R."/>
        </authorList>
    </citation>
    <scope>NUCLEOTIDE SEQUENCE [LARGE SCALE GENOMIC DNA]</scope>
    <source>
        <strain evidence="3 4">DSM 2619</strain>
    </source>
</reference>
<dbReference type="RefSeq" id="WP_077846896.1">
    <property type="nucleotide sequence ID" value="NZ_LZZM01000113.1"/>
</dbReference>
<keyword evidence="4" id="KW-1185">Reference proteome</keyword>
<name>A0A1S8TMY0_9CLOT</name>
<dbReference type="InterPro" id="IPR011335">
    <property type="entry name" value="Restrct_endonuc-II-like"/>
</dbReference>
<dbReference type="EMBL" id="LZZM01000113">
    <property type="protein sequence ID" value="OOM78999.1"/>
    <property type="molecule type" value="Genomic_DNA"/>
</dbReference>
<accession>A0A1S8TMY0</accession>
<gene>
    <name evidence="3" type="ORF">CLPUN_17260</name>
</gene>
<sequence>MAKNNGVKERKNGIDGLDIGAIMGVSKNKSINEVYFDKLHFNKKIKKEGELQINSEASYWDSTLKEIIAQEFSLRSNKKVRKENKQLIDEEYEYIVGEVDRKVVGENAILMCKPGNSFLIKEWNGGDLPANYVLEAQHCMRVFKAEKCYIAALIGNKRFVYKEVVRDEKIINMIVEIEKDFWIKNVLSKIPPK</sequence>
<evidence type="ECO:0000256" key="1">
    <source>
        <dbReference type="ARBA" id="ARBA00022801"/>
    </source>
</evidence>
<organism evidence="3 4">
    <name type="scientific">Clostridium puniceum</name>
    <dbReference type="NCBI Taxonomy" id="29367"/>
    <lineage>
        <taxon>Bacteria</taxon>
        <taxon>Bacillati</taxon>
        <taxon>Bacillota</taxon>
        <taxon>Clostridia</taxon>
        <taxon>Eubacteriales</taxon>
        <taxon>Clostridiaceae</taxon>
        <taxon>Clostridium</taxon>
    </lineage>
</organism>
<dbReference type="STRING" id="29367.CLPUN_17260"/>